<reference evidence="1 2" key="1">
    <citation type="journal article" date="2019" name="Commun. Biol.">
        <title>The bagworm genome reveals a unique fibroin gene that provides high tensile strength.</title>
        <authorList>
            <person name="Kono N."/>
            <person name="Nakamura H."/>
            <person name="Ohtoshi R."/>
            <person name="Tomita M."/>
            <person name="Numata K."/>
            <person name="Arakawa K."/>
        </authorList>
    </citation>
    <scope>NUCLEOTIDE SEQUENCE [LARGE SCALE GENOMIC DNA]</scope>
</reference>
<dbReference type="EMBL" id="BGZK01000385">
    <property type="protein sequence ID" value="GBP40650.1"/>
    <property type="molecule type" value="Genomic_DNA"/>
</dbReference>
<keyword evidence="2" id="KW-1185">Reference proteome</keyword>
<comment type="caution">
    <text evidence="1">The sequence shown here is derived from an EMBL/GenBank/DDBJ whole genome shotgun (WGS) entry which is preliminary data.</text>
</comment>
<dbReference type="AlphaFoldDB" id="A0A4C1VQ32"/>
<organism evidence="1 2">
    <name type="scientific">Eumeta variegata</name>
    <name type="common">Bagworm moth</name>
    <name type="synonym">Eumeta japonica</name>
    <dbReference type="NCBI Taxonomy" id="151549"/>
    <lineage>
        <taxon>Eukaryota</taxon>
        <taxon>Metazoa</taxon>
        <taxon>Ecdysozoa</taxon>
        <taxon>Arthropoda</taxon>
        <taxon>Hexapoda</taxon>
        <taxon>Insecta</taxon>
        <taxon>Pterygota</taxon>
        <taxon>Neoptera</taxon>
        <taxon>Endopterygota</taxon>
        <taxon>Lepidoptera</taxon>
        <taxon>Glossata</taxon>
        <taxon>Ditrysia</taxon>
        <taxon>Tineoidea</taxon>
        <taxon>Psychidae</taxon>
        <taxon>Oiketicinae</taxon>
        <taxon>Eumeta</taxon>
    </lineage>
</organism>
<gene>
    <name evidence="1" type="ORF">EVAR_32693_1</name>
</gene>
<name>A0A4C1VQ32_EUMVA</name>
<sequence length="92" mass="10000">MCGRHDALCRPAGKTLPSDTEISGSTPDEAACLFDDVIRKRERCISTGPILIGYAVMPSVSPTQKLRIVGLKDYEGTGFSARTVSRCLRQVK</sequence>
<evidence type="ECO:0000313" key="2">
    <source>
        <dbReference type="Proteomes" id="UP000299102"/>
    </source>
</evidence>
<dbReference type="Proteomes" id="UP000299102">
    <property type="component" value="Unassembled WGS sequence"/>
</dbReference>
<proteinExistence type="predicted"/>
<protein>
    <submittedName>
        <fullName evidence="1">Uncharacterized protein</fullName>
    </submittedName>
</protein>
<accession>A0A4C1VQ32</accession>
<evidence type="ECO:0000313" key="1">
    <source>
        <dbReference type="EMBL" id="GBP40650.1"/>
    </source>
</evidence>